<proteinExistence type="predicted"/>
<evidence type="ECO:0000313" key="1">
    <source>
        <dbReference type="EMBL" id="KAJ7740849.1"/>
    </source>
</evidence>
<reference evidence="1" key="1">
    <citation type="submission" date="2023-03" db="EMBL/GenBank/DDBJ databases">
        <title>Massive genome expansion in bonnet fungi (Mycena s.s.) driven by repeated elements and novel gene families across ecological guilds.</title>
        <authorList>
            <consortium name="Lawrence Berkeley National Laboratory"/>
            <person name="Harder C.B."/>
            <person name="Miyauchi S."/>
            <person name="Viragh M."/>
            <person name="Kuo A."/>
            <person name="Thoen E."/>
            <person name="Andreopoulos B."/>
            <person name="Lu D."/>
            <person name="Skrede I."/>
            <person name="Drula E."/>
            <person name="Henrissat B."/>
            <person name="Morin E."/>
            <person name="Kohler A."/>
            <person name="Barry K."/>
            <person name="LaButti K."/>
            <person name="Morin E."/>
            <person name="Salamov A."/>
            <person name="Lipzen A."/>
            <person name="Mereny Z."/>
            <person name="Hegedus B."/>
            <person name="Baldrian P."/>
            <person name="Stursova M."/>
            <person name="Weitz H."/>
            <person name="Taylor A."/>
            <person name="Grigoriev I.V."/>
            <person name="Nagy L.G."/>
            <person name="Martin F."/>
            <person name="Kauserud H."/>
        </authorList>
    </citation>
    <scope>NUCLEOTIDE SEQUENCE</scope>
    <source>
        <strain evidence="1">CBHHK182m</strain>
    </source>
</reference>
<dbReference type="PANTHER" id="PTHR48472">
    <property type="entry name" value="TC1-LIKE TRANSPOSASE DDE DOMAIN-CONTAINING PROTEIN"/>
    <property type="match status" value="1"/>
</dbReference>
<dbReference type="SUPFAM" id="SSF46689">
    <property type="entry name" value="Homeodomain-like"/>
    <property type="match status" value="1"/>
</dbReference>
<feature type="non-terminal residue" evidence="1">
    <location>
        <position position="165"/>
    </location>
</feature>
<protein>
    <submittedName>
        <fullName evidence="1">Uncharacterized protein</fullName>
    </submittedName>
</protein>
<gene>
    <name evidence="1" type="ORF">B0H16DRAFT_1262940</name>
</gene>
<accession>A0AAD7IG15</accession>
<dbReference type="AlphaFoldDB" id="A0AAD7IG15"/>
<dbReference type="InterPro" id="IPR009057">
    <property type="entry name" value="Homeodomain-like_sf"/>
</dbReference>
<sequence>MPNHRISDDLKEAMLRLEERGRDSTAEILKIAQFSRSTLCRLRRRQRETGSVTRAPANGRGRPRLLAEQDANYLIRLARHKPTVFLDEYRERLQRYRHLPASLATIHRTFARARMSLKRIQKMAAERCPLKRANFSRHISIYPVHYLLCIDEVSKDDRTYARLFG</sequence>
<keyword evidence="2" id="KW-1185">Reference proteome</keyword>
<dbReference type="EMBL" id="JARKIB010000101">
    <property type="protein sequence ID" value="KAJ7740849.1"/>
    <property type="molecule type" value="Genomic_DNA"/>
</dbReference>
<dbReference type="PANTHER" id="PTHR48472:SF1">
    <property type="entry name" value="TC1-LIKE TRANSPOSASE DDE DOMAIN-CONTAINING PROTEIN"/>
    <property type="match status" value="1"/>
</dbReference>
<comment type="caution">
    <text evidence="1">The sequence shown here is derived from an EMBL/GenBank/DDBJ whole genome shotgun (WGS) entry which is preliminary data.</text>
</comment>
<organism evidence="1 2">
    <name type="scientific">Mycena metata</name>
    <dbReference type="NCBI Taxonomy" id="1033252"/>
    <lineage>
        <taxon>Eukaryota</taxon>
        <taxon>Fungi</taxon>
        <taxon>Dikarya</taxon>
        <taxon>Basidiomycota</taxon>
        <taxon>Agaricomycotina</taxon>
        <taxon>Agaricomycetes</taxon>
        <taxon>Agaricomycetidae</taxon>
        <taxon>Agaricales</taxon>
        <taxon>Marasmiineae</taxon>
        <taxon>Mycenaceae</taxon>
        <taxon>Mycena</taxon>
    </lineage>
</organism>
<evidence type="ECO:0000313" key="2">
    <source>
        <dbReference type="Proteomes" id="UP001215598"/>
    </source>
</evidence>
<name>A0AAD7IG15_9AGAR</name>
<dbReference type="Proteomes" id="UP001215598">
    <property type="component" value="Unassembled WGS sequence"/>
</dbReference>